<comment type="caution">
    <text evidence="2">The sequence shown here is derived from an EMBL/GenBank/DDBJ whole genome shotgun (WGS) entry which is preliminary data.</text>
</comment>
<organism evidence="2 3">
    <name type="scientific">Aphis craccivora</name>
    <name type="common">Cowpea aphid</name>
    <dbReference type="NCBI Taxonomy" id="307492"/>
    <lineage>
        <taxon>Eukaryota</taxon>
        <taxon>Metazoa</taxon>
        <taxon>Ecdysozoa</taxon>
        <taxon>Arthropoda</taxon>
        <taxon>Hexapoda</taxon>
        <taxon>Insecta</taxon>
        <taxon>Pterygota</taxon>
        <taxon>Neoptera</taxon>
        <taxon>Paraneoptera</taxon>
        <taxon>Hemiptera</taxon>
        <taxon>Sternorrhyncha</taxon>
        <taxon>Aphidomorpha</taxon>
        <taxon>Aphidoidea</taxon>
        <taxon>Aphididae</taxon>
        <taxon>Aphidini</taxon>
        <taxon>Aphis</taxon>
        <taxon>Aphis</taxon>
    </lineage>
</organism>
<evidence type="ECO:0000313" key="3">
    <source>
        <dbReference type="Proteomes" id="UP000478052"/>
    </source>
</evidence>
<feature type="region of interest" description="Disordered" evidence="1">
    <location>
        <begin position="131"/>
        <end position="160"/>
    </location>
</feature>
<proteinExistence type="predicted"/>
<protein>
    <submittedName>
        <fullName evidence="2">Protein sneaky</fullName>
    </submittedName>
</protein>
<gene>
    <name evidence="2" type="ORF">FWK35_00011468</name>
</gene>
<dbReference type="AlphaFoldDB" id="A0A6G0YS28"/>
<evidence type="ECO:0000313" key="2">
    <source>
        <dbReference type="EMBL" id="KAF0760469.1"/>
    </source>
</evidence>
<evidence type="ECO:0000256" key="1">
    <source>
        <dbReference type="SAM" id="MobiDB-lite"/>
    </source>
</evidence>
<reference evidence="2 3" key="1">
    <citation type="submission" date="2019-08" db="EMBL/GenBank/DDBJ databases">
        <title>Whole genome of Aphis craccivora.</title>
        <authorList>
            <person name="Voronova N.V."/>
            <person name="Shulinski R.S."/>
            <person name="Bandarenka Y.V."/>
            <person name="Zhorov D.G."/>
            <person name="Warner D."/>
        </authorList>
    </citation>
    <scope>NUCLEOTIDE SEQUENCE [LARGE SCALE GENOMIC DNA]</scope>
    <source>
        <strain evidence="2">180601</strain>
        <tissue evidence="2">Whole Body</tissue>
    </source>
</reference>
<name>A0A6G0YS28_APHCR</name>
<dbReference type="Proteomes" id="UP000478052">
    <property type="component" value="Unassembled WGS sequence"/>
</dbReference>
<accession>A0A6G0YS28</accession>
<feature type="compositionally biased region" description="Basic residues" evidence="1">
    <location>
        <begin position="52"/>
        <end position="63"/>
    </location>
</feature>
<feature type="region of interest" description="Disordered" evidence="1">
    <location>
        <begin position="37"/>
        <end position="72"/>
    </location>
</feature>
<sequence>MEKMCSSTISCDKRIPIKVVKVKSYIKLDVHQNLISDPTLHNHNSDDNTHLNRQKRSNVAKRKISSDLSSGPSKIINGELSADKIITFTVNDVHLVRKNIYNTRRSILPKISLNKEDVHNVLQEHPVLTAEMPTHCSGSGGGGGSIKMSPDTILPPPPRQ</sequence>
<keyword evidence="3" id="KW-1185">Reference proteome</keyword>
<dbReference type="EMBL" id="VUJU01002667">
    <property type="protein sequence ID" value="KAF0760469.1"/>
    <property type="molecule type" value="Genomic_DNA"/>
</dbReference>